<feature type="domain" description="N-acetyltransferase" evidence="1">
    <location>
        <begin position="1"/>
        <end position="165"/>
    </location>
</feature>
<gene>
    <name evidence="2" type="ordered locus">Desmer_3525</name>
</gene>
<dbReference type="AlphaFoldDB" id="J7J255"/>
<keyword evidence="3" id="KW-1185">Reference proteome</keyword>
<proteinExistence type="predicted"/>
<dbReference type="OrthoDB" id="9813917at2"/>
<dbReference type="GO" id="GO:0016747">
    <property type="term" value="F:acyltransferase activity, transferring groups other than amino-acyl groups"/>
    <property type="evidence" value="ECO:0007669"/>
    <property type="project" value="InterPro"/>
</dbReference>
<reference evidence="2 3" key="1">
    <citation type="journal article" date="2012" name="J. Bacteriol.">
        <title>Complete genome sequences of Desulfosporosinus orientis DSM765T, Desulfosporosinus youngiae DSM17734T, Desulfosporosinus meridiei DSM13257T, and Desulfosporosinus acidiphilus DSM22704T.</title>
        <authorList>
            <person name="Pester M."/>
            <person name="Brambilla E."/>
            <person name="Alazard D."/>
            <person name="Rattei T."/>
            <person name="Weinmaier T."/>
            <person name="Han J."/>
            <person name="Lucas S."/>
            <person name="Lapidus A."/>
            <person name="Cheng J.F."/>
            <person name="Goodwin L."/>
            <person name="Pitluck S."/>
            <person name="Peters L."/>
            <person name="Ovchinnikova G."/>
            <person name="Teshima H."/>
            <person name="Detter J.C."/>
            <person name="Han C.S."/>
            <person name="Tapia R."/>
            <person name="Land M.L."/>
            <person name="Hauser L."/>
            <person name="Kyrpides N.C."/>
            <person name="Ivanova N.N."/>
            <person name="Pagani I."/>
            <person name="Huntmann M."/>
            <person name="Wei C.L."/>
            <person name="Davenport K.W."/>
            <person name="Daligault H."/>
            <person name="Chain P.S."/>
            <person name="Chen A."/>
            <person name="Mavromatis K."/>
            <person name="Markowitz V."/>
            <person name="Szeto E."/>
            <person name="Mikhailova N."/>
            <person name="Pati A."/>
            <person name="Wagner M."/>
            <person name="Woyke T."/>
            <person name="Ollivier B."/>
            <person name="Klenk H.P."/>
            <person name="Spring S."/>
            <person name="Loy A."/>
        </authorList>
    </citation>
    <scope>NUCLEOTIDE SEQUENCE [LARGE SCALE GENOMIC DNA]</scope>
    <source>
        <strain evidence="3">ATCC BAA-275 / DSM 13257 / NCIMB 13706 / S10</strain>
    </source>
</reference>
<dbReference type="Gene3D" id="3.40.630.30">
    <property type="match status" value="1"/>
</dbReference>
<evidence type="ECO:0000313" key="2">
    <source>
        <dbReference type="EMBL" id="AFQ45368.1"/>
    </source>
</evidence>
<evidence type="ECO:0000313" key="3">
    <source>
        <dbReference type="Proteomes" id="UP000005262"/>
    </source>
</evidence>
<dbReference type="RefSeq" id="WP_014904277.1">
    <property type="nucleotide sequence ID" value="NC_018515.1"/>
</dbReference>
<organism evidence="2 3">
    <name type="scientific">Desulfosporosinus meridiei (strain ATCC BAA-275 / DSM 13257 / KCTC 12902 / NCIMB 13706 / S10)</name>
    <dbReference type="NCBI Taxonomy" id="768704"/>
    <lineage>
        <taxon>Bacteria</taxon>
        <taxon>Bacillati</taxon>
        <taxon>Bacillota</taxon>
        <taxon>Clostridia</taxon>
        <taxon>Eubacteriales</taxon>
        <taxon>Desulfitobacteriaceae</taxon>
        <taxon>Desulfosporosinus</taxon>
    </lineage>
</organism>
<dbReference type="CDD" id="cd04301">
    <property type="entry name" value="NAT_SF"/>
    <property type="match status" value="1"/>
</dbReference>
<dbReference type="InterPro" id="IPR016181">
    <property type="entry name" value="Acyl_CoA_acyltransferase"/>
</dbReference>
<dbReference type="EMBL" id="CP003629">
    <property type="protein sequence ID" value="AFQ45368.1"/>
    <property type="molecule type" value="Genomic_DNA"/>
</dbReference>
<dbReference type="STRING" id="768704.Desmer_3525"/>
<dbReference type="Pfam" id="PF00583">
    <property type="entry name" value="Acetyltransf_1"/>
    <property type="match status" value="1"/>
</dbReference>
<dbReference type="eggNOG" id="COG0456">
    <property type="taxonomic scope" value="Bacteria"/>
</dbReference>
<dbReference type="Proteomes" id="UP000005262">
    <property type="component" value="Chromosome"/>
</dbReference>
<accession>J7J255</accession>
<dbReference type="PROSITE" id="PS51186">
    <property type="entry name" value="GNAT"/>
    <property type="match status" value="1"/>
</dbReference>
<name>J7J255_DESMD</name>
<protein>
    <submittedName>
        <fullName evidence="2">Acetyltransferase</fullName>
    </submittedName>
</protein>
<dbReference type="KEGG" id="dmi:Desmer_3525"/>
<dbReference type="HOGENOM" id="CLU_114424_0_0_9"/>
<sequence>MTLEKISINEIMDEASLVCSLNVIKNSFTTVAREFNLTEENCSSNPAFINLENLIKMKNKGIAMFGLFENSNQIGFVAIEKADDSFYLERLSVLPEYRHKGYGKVLIDFVFNYAKAQGAKKVSIGIMDENSVLKDWYELYGFRETGLKKYEHLPFTVCFMEKAVERVV</sequence>
<dbReference type="SUPFAM" id="SSF55729">
    <property type="entry name" value="Acyl-CoA N-acyltransferases (Nat)"/>
    <property type="match status" value="1"/>
</dbReference>
<reference evidence="3" key="2">
    <citation type="submission" date="2012-08" db="EMBL/GenBank/DDBJ databases">
        <title>Finished genome of Desulfosporosinus meridiei DSM 13257.</title>
        <authorList>
            <person name="Huntemann M."/>
            <person name="Wei C.-L."/>
            <person name="Han J."/>
            <person name="Detter J.C."/>
            <person name="Han C."/>
            <person name="Davenport K."/>
            <person name="Daligault H."/>
            <person name="Erkkila T."/>
            <person name="Gu W."/>
            <person name="Munk A.C.C."/>
            <person name="Teshima H."/>
            <person name="Xu Y."/>
            <person name="Chain P."/>
            <person name="Tapia R."/>
            <person name="Chen A."/>
            <person name="Krypides N."/>
            <person name="Mavromatis K."/>
            <person name="Markowitz V."/>
            <person name="Szeto E."/>
            <person name="Ivanova N."/>
            <person name="Mikhailova N."/>
            <person name="Ovchinnikova G."/>
            <person name="Pagani I."/>
            <person name="Pati A."/>
            <person name="Goodwin L."/>
            <person name="Peters L."/>
            <person name="Pitluck S."/>
            <person name="Woyke T."/>
            <person name="Pester M."/>
            <person name="Spring S."/>
            <person name="Ollivier B."/>
            <person name="Rattei T."/>
            <person name="Klenk H.-P."/>
            <person name="Wagner M."/>
            <person name="Loy A."/>
        </authorList>
    </citation>
    <scope>NUCLEOTIDE SEQUENCE [LARGE SCALE GENOMIC DNA]</scope>
    <source>
        <strain evidence="3">ATCC BAA-275 / DSM 13257 / NCIMB 13706 / S10</strain>
    </source>
</reference>
<evidence type="ECO:0000259" key="1">
    <source>
        <dbReference type="PROSITE" id="PS51186"/>
    </source>
</evidence>
<dbReference type="InterPro" id="IPR050276">
    <property type="entry name" value="MshD_Acetyltransferase"/>
</dbReference>
<dbReference type="InterPro" id="IPR000182">
    <property type="entry name" value="GNAT_dom"/>
</dbReference>
<dbReference type="PANTHER" id="PTHR43617">
    <property type="entry name" value="L-AMINO ACID N-ACETYLTRANSFERASE"/>
    <property type="match status" value="1"/>
</dbReference>
<keyword evidence="2" id="KW-0808">Transferase</keyword>